<dbReference type="Proteomes" id="UP000823388">
    <property type="component" value="Chromosome 5K"/>
</dbReference>
<proteinExistence type="predicted"/>
<gene>
    <name evidence="2" type="ORF">PVAP13_5KG682200</name>
</gene>
<dbReference type="PANTHER" id="PTHR32141">
    <property type="match status" value="1"/>
</dbReference>
<accession>A0A8T0SSA9</accession>
<name>A0A8T0SSA9_PANVG</name>
<protein>
    <recommendedName>
        <fullName evidence="1">F-box domain-containing protein</fullName>
    </recommendedName>
</protein>
<dbReference type="Pfam" id="PF00646">
    <property type="entry name" value="F-box"/>
    <property type="match status" value="1"/>
</dbReference>
<dbReference type="InterPro" id="IPR053781">
    <property type="entry name" value="F-box_AtFBL13-like"/>
</dbReference>
<evidence type="ECO:0000259" key="1">
    <source>
        <dbReference type="PROSITE" id="PS50181"/>
    </source>
</evidence>
<keyword evidence="3" id="KW-1185">Reference proteome</keyword>
<organism evidence="2 3">
    <name type="scientific">Panicum virgatum</name>
    <name type="common">Blackwell switchgrass</name>
    <dbReference type="NCBI Taxonomy" id="38727"/>
    <lineage>
        <taxon>Eukaryota</taxon>
        <taxon>Viridiplantae</taxon>
        <taxon>Streptophyta</taxon>
        <taxon>Embryophyta</taxon>
        <taxon>Tracheophyta</taxon>
        <taxon>Spermatophyta</taxon>
        <taxon>Magnoliopsida</taxon>
        <taxon>Liliopsida</taxon>
        <taxon>Poales</taxon>
        <taxon>Poaceae</taxon>
        <taxon>PACMAD clade</taxon>
        <taxon>Panicoideae</taxon>
        <taxon>Panicodae</taxon>
        <taxon>Paniceae</taxon>
        <taxon>Panicinae</taxon>
        <taxon>Panicum</taxon>
        <taxon>Panicum sect. Hiantes</taxon>
    </lineage>
</organism>
<dbReference type="SUPFAM" id="SSF81383">
    <property type="entry name" value="F-box domain"/>
    <property type="match status" value="1"/>
</dbReference>
<dbReference type="InterPro" id="IPR001810">
    <property type="entry name" value="F-box_dom"/>
</dbReference>
<dbReference type="Gene3D" id="3.80.10.10">
    <property type="entry name" value="Ribonuclease Inhibitor"/>
    <property type="match status" value="1"/>
</dbReference>
<feature type="domain" description="F-box" evidence="1">
    <location>
        <begin position="20"/>
        <end position="56"/>
    </location>
</feature>
<sequence length="409" mass="46440">MPHKCGVNFVPKKARDVKSIDRISGLPDELLSNIVARLPLKDAARTAVLSPRWRRVWASTPLVLCDVDLFPGPFRSICLTYSFHRAVARDVALACRWLRVLADNTSTSLPSEVLFVASLVRLDLRHWDFPSTDCFPRASYVFPRLRELYLRDIHIGATDIDRLLQYSPELECVIFWMSVANMFQVLFAPSLERLIFWCPIPDVQHIHGSPIRLSIGYTNNLKVLGYLDPRIHELEVRSTVIKAETKPGPYSVAPSVSILALNVRFDVPKEAQMVPSFLGCFPFIHTLHSAGGDEPIGEPNFKFWLEASPIKCLKSTLRKVVVKNFRGYDSEFSFLRFIWERAKVLQKLVIDLASGDDPALIKEIITKLKSQACVRRVKGRKATFMLRSGGRKWCLNIASNLTLSDPFDF</sequence>
<dbReference type="CDD" id="cd22160">
    <property type="entry name" value="F-box_AtFBL13-like"/>
    <property type="match status" value="1"/>
</dbReference>
<dbReference type="EMBL" id="CM029045">
    <property type="protein sequence ID" value="KAG2602462.1"/>
    <property type="molecule type" value="Genomic_DNA"/>
</dbReference>
<dbReference type="PROSITE" id="PS50181">
    <property type="entry name" value="FBOX"/>
    <property type="match status" value="1"/>
</dbReference>
<dbReference type="InterPro" id="IPR055302">
    <property type="entry name" value="F-box_dom-containing"/>
</dbReference>
<dbReference type="InterPro" id="IPR036047">
    <property type="entry name" value="F-box-like_dom_sf"/>
</dbReference>
<dbReference type="InterPro" id="IPR055411">
    <property type="entry name" value="LRR_FXL15/At3g58940/PEG3-like"/>
</dbReference>
<dbReference type="Pfam" id="PF08387">
    <property type="entry name" value="FBD"/>
    <property type="match status" value="1"/>
</dbReference>
<comment type="caution">
    <text evidence="2">The sequence shown here is derived from an EMBL/GenBank/DDBJ whole genome shotgun (WGS) entry which is preliminary data.</text>
</comment>
<dbReference type="SMART" id="SM00256">
    <property type="entry name" value="FBOX"/>
    <property type="match status" value="1"/>
</dbReference>
<dbReference type="InterPro" id="IPR032675">
    <property type="entry name" value="LRR_dom_sf"/>
</dbReference>
<dbReference type="Pfam" id="PF24758">
    <property type="entry name" value="LRR_At5g56370"/>
    <property type="match status" value="1"/>
</dbReference>
<dbReference type="PANTHER" id="PTHR32141:SF116">
    <property type="entry name" value="FBD DOMAIN-CONTAINING PROTEIN"/>
    <property type="match status" value="1"/>
</dbReference>
<evidence type="ECO:0000313" key="3">
    <source>
        <dbReference type="Proteomes" id="UP000823388"/>
    </source>
</evidence>
<reference evidence="2" key="1">
    <citation type="submission" date="2020-05" db="EMBL/GenBank/DDBJ databases">
        <title>WGS assembly of Panicum virgatum.</title>
        <authorList>
            <person name="Lovell J.T."/>
            <person name="Jenkins J."/>
            <person name="Shu S."/>
            <person name="Juenger T.E."/>
            <person name="Schmutz J."/>
        </authorList>
    </citation>
    <scope>NUCLEOTIDE SEQUENCE</scope>
    <source>
        <strain evidence="2">AP13</strain>
    </source>
</reference>
<dbReference type="AlphaFoldDB" id="A0A8T0SSA9"/>
<evidence type="ECO:0000313" key="2">
    <source>
        <dbReference type="EMBL" id="KAG2602462.1"/>
    </source>
</evidence>
<dbReference type="InterPro" id="IPR006566">
    <property type="entry name" value="FBD"/>
</dbReference>